<name>A0A0R0G2L7_SOYBN</name>
<feature type="domain" description="DUF4283" evidence="2">
    <location>
        <begin position="48"/>
        <end position="108"/>
    </location>
</feature>
<dbReference type="InParanoid" id="A0A0R0G2L7"/>
<sequence length="280" mass="31189">MGNKEIAPPRQKVDLIWQKPATIVYKDDNRVKPMVHIVDFVFEVLCAPWEDALVAKLLGKCIGYNVMKDRLTCLWRLIVGFDILDIDNNFYMVKFDMEMDITKVMKEGILLALAAAIGTPIRVDSTMLDVRRGSVCVKIDLDKPVIEKVWLEGFSSISVFCSECCSGGGGTNGDAKGKQVVVASMRQDAGSTSSNIPIGNFNTNNGNINGEDKSITANDELHGDWLVVKRKSRNKPNNQDKDGGTKNQCQSRVNDKDKNNILIRSKTNKRRVTTFRTTVT</sequence>
<dbReference type="EMBL" id="CM000848">
    <property type="protein sequence ID" value="KRH12573.1"/>
    <property type="molecule type" value="Genomic_DNA"/>
</dbReference>
<organism evidence="3">
    <name type="scientific">Glycine max</name>
    <name type="common">Soybean</name>
    <name type="synonym">Glycine hispida</name>
    <dbReference type="NCBI Taxonomy" id="3847"/>
    <lineage>
        <taxon>Eukaryota</taxon>
        <taxon>Viridiplantae</taxon>
        <taxon>Streptophyta</taxon>
        <taxon>Embryophyta</taxon>
        <taxon>Tracheophyta</taxon>
        <taxon>Spermatophyta</taxon>
        <taxon>Magnoliopsida</taxon>
        <taxon>eudicotyledons</taxon>
        <taxon>Gunneridae</taxon>
        <taxon>Pentapetalae</taxon>
        <taxon>rosids</taxon>
        <taxon>fabids</taxon>
        <taxon>Fabales</taxon>
        <taxon>Fabaceae</taxon>
        <taxon>Papilionoideae</taxon>
        <taxon>50 kb inversion clade</taxon>
        <taxon>NPAAA clade</taxon>
        <taxon>indigoferoid/millettioid clade</taxon>
        <taxon>Phaseoleae</taxon>
        <taxon>Glycine</taxon>
        <taxon>Glycine subgen. Soja</taxon>
    </lineage>
</organism>
<evidence type="ECO:0000313" key="3">
    <source>
        <dbReference type="EMBL" id="KRH12573.1"/>
    </source>
</evidence>
<evidence type="ECO:0000313" key="4">
    <source>
        <dbReference type="EnsemblPlants" id="KRH12573"/>
    </source>
</evidence>
<evidence type="ECO:0000256" key="1">
    <source>
        <dbReference type="SAM" id="MobiDB-lite"/>
    </source>
</evidence>
<dbReference type="Pfam" id="PF14111">
    <property type="entry name" value="DUF4283"/>
    <property type="match status" value="1"/>
</dbReference>
<evidence type="ECO:0000313" key="5">
    <source>
        <dbReference type="Proteomes" id="UP000008827"/>
    </source>
</evidence>
<evidence type="ECO:0000259" key="2">
    <source>
        <dbReference type="Pfam" id="PF14111"/>
    </source>
</evidence>
<dbReference type="PANTHER" id="PTHR31286">
    <property type="entry name" value="GLYCINE-RICH CELL WALL STRUCTURAL PROTEIN 1.8-LIKE"/>
    <property type="match status" value="1"/>
</dbReference>
<reference evidence="3" key="3">
    <citation type="submission" date="2018-07" db="EMBL/GenBank/DDBJ databases">
        <title>WGS assembly of Glycine max.</title>
        <authorList>
            <person name="Schmutz J."/>
            <person name="Cannon S."/>
            <person name="Schlueter J."/>
            <person name="Ma J."/>
            <person name="Mitros T."/>
            <person name="Nelson W."/>
            <person name="Hyten D."/>
            <person name="Song Q."/>
            <person name="Thelen J."/>
            <person name="Cheng J."/>
            <person name="Xu D."/>
            <person name="Hellsten U."/>
            <person name="May G."/>
            <person name="Yu Y."/>
            <person name="Sakurai T."/>
            <person name="Umezawa T."/>
            <person name="Bhattacharyya M."/>
            <person name="Sandhu D."/>
            <person name="Valliyodan B."/>
            <person name="Lindquist E."/>
            <person name="Peto M."/>
            <person name="Grant D."/>
            <person name="Shu S."/>
            <person name="Goodstein D."/>
            <person name="Barry K."/>
            <person name="Futrell-Griggs M."/>
            <person name="Abernathy B."/>
            <person name="Du J."/>
            <person name="Tian Z."/>
            <person name="Zhu L."/>
            <person name="Gill N."/>
            <person name="Joshi T."/>
            <person name="Libault M."/>
            <person name="Sethuraman A."/>
            <person name="Zhang X."/>
            <person name="Shinozaki K."/>
            <person name="Nguyen H."/>
            <person name="Wing R."/>
            <person name="Cregan P."/>
            <person name="Specht J."/>
            <person name="Grimwood J."/>
            <person name="Rokhsar D."/>
            <person name="Stacey G."/>
            <person name="Shoemaker R."/>
            <person name="Jackson S."/>
        </authorList>
    </citation>
    <scope>NUCLEOTIDE SEQUENCE</scope>
    <source>
        <tissue evidence="3">Callus</tissue>
    </source>
</reference>
<feature type="region of interest" description="Disordered" evidence="1">
    <location>
        <begin position="229"/>
        <end position="259"/>
    </location>
</feature>
<dbReference type="Proteomes" id="UP000008827">
    <property type="component" value="Chromosome 15"/>
</dbReference>
<keyword evidence="5" id="KW-1185">Reference proteome</keyword>
<protein>
    <recommendedName>
        <fullName evidence="2">DUF4283 domain-containing protein</fullName>
    </recommendedName>
</protein>
<reference evidence="4" key="2">
    <citation type="submission" date="2018-02" db="UniProtKB">
        <authorList>
            <consortium name="EnsemblPlants"/>
        </authorList>
    </citation>
    <scope>IDENTIFICATION</scope>
    <source>
        <strain evidence="4">Williams 82</strain>
    </source>
</reference>
<dbReference type="InterPro" id="IPR025558">
    <property type="entry name" value="DUF4283"/>
</dbReference>
<accession>A0A0R0G2L7</accession>
<dbReference type="EnsemblPlants" id="KRH12573">
    <property type="protein sequence ID" value="KRH12573"/>
    <property type="gene ID" value="GLYMA_15G179700"/>
</dbReference>
<dbReference type="InterPro" id="IPR040256">
    <property type="entry name" value="At4g02000-like"/>
</dbReference>
<proteinExistence type="predicted"/>
<reference evidence="3 4" key="1">
    <citation type="journal article" date="2010" name="Nature">
        <title>Genome sequence of the palaeopolyploid soybean.</title>
        <authorList>
            <person name="Schmutz J."/>
            <person name="Cannon S.B."/>
            <person name="Schlueter J."/>
            <person name="Ma J."/>
            <person name="Mitros T."/>
            <person name="Nelson W."/>
            <person name="Hyten D.L."/>
            <person name="Song Q."/>
            <person name="Thelen J.J."/>
            <person name="Cheng J."/>
            <person name="Xu D."/>
            <person name="Hellsten U."/>
            <person name="May G.D."/>
            <person name="Yu Y."/>
            <person name="Sakurai T."/>
            <person name="Umezawa T."/>
            <person name="Bhattacharyya M.K."/>
            <person name="Sandhu D."/>
            <person name="Valliyodan B."/>
            <person name="Lindquist E."/>
            <person name="Peto M."/>
            <person name="Grant D."/>
            <person name="Shu S."/>
            <person name="Goodstein D."/>
            <person name="Barry K."/>
            <person name="Futrell-Griggs M."/>
            <person name="Abernathy B."/>
            <person name="Du J."/>
            <person name="Tian Z."/>
            <person name="Zhu L."/>
            <person name="Gill N."/>
            <person name="Joshi T."/>
            <person name="Libault M."/>
            <person name="Sethuraman A."/>
            <person name="Zhang X.-C."/>
            <person name="Shinozaki K."/>
            <person name="Nguyen H.T."/>
            <person name="Wing R.A."/>
            <person name="Cregan P."/>
            <person name="Specht J."/>
            <person name="Grimwood J."/>
            <person name="Rokhsar D."/>
            <person name="Stacey G."/>
            <person name="Shoemaker R.C."/>
            <person name="Jackson S.A."/>
        </authorList>
    </citation>
    <scope>NUCLEOTIDE SEQUENCE</scope>
    <source>
        <strain evidence="4">cv. Williams 82</strain>
        <tissue evidence="3">Callus</tissue>
    </source>
</reference>
<dbReference type="Gramene" id="KRH12573">
    <property type="protein sequence ID" value="KRH12573"/>
    <property type="gene ID" value="GLYMA_15G179700"/>
</dbReference>
<dbReference type="PANTHER" id="PTHR31286:SF171">
    <property type="entry name" value="CCHC-TYPE DOMAIN-CONTAINING PROTEIN"/>
    <property type="match status" value="1"/>
</dbReference>
<gene>
    <name evidence="3" type="ORF">GLYMA_15G179700</name>
</gene>
<dbReference type="AlphaFoldDB" id="A0A0R0G2L7"/>